<accession>A0A6J7K0H8</accession>
<dbReference type="EMBL" id="CAFBNC010000108">
    <property type="protein sequence ID" value="CAB4948591.1"/>
    <property type="molecule type" value="Genomic_DNA"/>
</dbReference>
<dbReference type="AlphaFoldDB" id="A0A6J7K0H8"/>
<name>A0A6J7K0H8_9ZZZZ</name>
<evidence type="ECO:0000256" key="2">
    <source>
        <dbReference type="ARBA" id="ARBA00011955"/>
    </source>
</evidence>
<keyword evidence="5" id="KW-0808">Transferase</keyword>
<keyword evidence="4" id="KW-0285">Flavoprotein</keyword>
<evidence type="ECO:0000256" key="3">
    <source>
        <dbReference type="ARBA" id="ARBA00016337"/>
    </source>
</evidence>
<evidence type="ECO:0000256" key="7">
    <source>
        <dbReference type="ARBA" id="ARBA00022827"/>
    </source>
</evidence>
<dbReference type="GO" id="GO:0046872">
    <property type="term" value="F:metal ion binding"/>
    <property type="evidence" value="ECO:0007669"/>
    <property type="project" value="UniProtKB-KW"/>
</dbReference>
<dbReference type="InterPro" id="IPR003374">
    <property type="entry name" value="ApbE-like_sf"/>
</dbReference>
<dbReference type="Pfam" id="PF02424">
    <property type="entry name" value="ApbE"/>
    <property type="match status" value="1"/>
</dbReference>
<reference evidence="11" key="1">
    <citation type="submission" date="2020-05" db="EMBL/GenBank/DDBJ databases">
        <authorList>
            <person name="Chiriac C."/>
            <person name="Salcher M."/>
            <person name="Ghai R."/>
            <person name="Kavagutti S V."/>
        </authorList>
    </citation>
    <scope>NUCLEOTIDE SEQUENCE</scope>
</reference>
<evidence type="ECO:0000256" key="8">
    <source>
        <dbReference type="ARBA" id="ARBA00022842"/>
    </source>
</evidence>
<evidence type="ECO:0000256" key="10">
    <source>
        <dbReference type="ARBA" id="ARBA00048540"/>
    </source>
</evidence>
<proteinExistence type="predicted"/>
<organism evidence="11">
    <name type="scientific">freshwater metagenome</name>
    <dbReference type="NCBI Taxonomy" id="449393"/>
    <lineage>
        <taxon>unclassified sequences</taxon>
        <taxon>metagenomes</taxon>
        <taxon>ecological metagenomes</taxon>
    </lineage>
</organism>
<dbReference type="InterPro" id="IPR024932">
    <property type="entry name" value="ApbE"/>
</dbReference>
<protein>
    <recommendedName>
        <fullName evidence="3">FAD:protein FMN transferase</fullName>
        <ecNumber evidence="2">2.7.1.180</ecNumber>
    </recommendedName>
    <alternativeName>
        <fullName evidence="9">Flavin transferase</fullName>
    </alternativeName>
</protein>
<evidence type="ECO:0000256" key="6">
    <source>
        <dbReference type="ARBA" id="ARBA00022723"/>
    </source>
</evidence>
<evidence type="ECO:0000313" key="11">
    <source>
        <dbReference type="EMBL" id="CAB4948591.1"/>
    </source>
</evidence>
<evidence type="ECO:0000256" key="5">
    <source>
        <dbReference type="ARBA" id="ARBA00022679"/>
    </source>
</evidence>
<dbReference type="PANTHER" id="PTHR30040:SF2">
    <property type="entry name" value="FAD:PROTEIN FMN TRANSFERASE"/>
    <property type="match status" value="1"/>
</dbReference>
<dbReference type="PIRSF" id="PIRSF006268">
    <property type="entry name" value="ApbE"/>
    <property type="match status" value="1"/>
</dbReference>
<dbReference type="Gene3D" id="3.10.520.10">
    <property type="entry name" value="ApbE-like domains"/>
    <property type="match status" value="1"/>
</dbReference>
<dbReference type="GO" id="GO:0016740">
    <property type="term" value="F:transferase activity"/>
    <property type="evidence" value="ECO:0007669"/>
    <property type="project" value="UniProtKB-KW"/>
</dbReference>
<keyword evidence="6" id="KW-0479">Metal-binding</keyword>
<sequence length="321" mass="33195">MGSDCAITIASTDTAQARVLADQGEATVRQLEALWSRFRPDSELMMLNDAAGSAFGVSPDTFAAVGYALEAWRLTDGLFDPTLLDALIAAGYDRSFDTLPSESRNERGLADSEVSGPAVIDSRHVSGYEVPAPPEVQFDDETFSITLPAGLRLDLGGIGKGRAADIVATLLERGGAAGGCVDLGGDIVVFGDRTEGQSWAVAVDDPAAPGSDLAVIVLDEGAVATSSQGRRRWRTAAGDAHHLIDPRTGASARSDLVAVTVVAAEAMWAEVYAKAALIAGSVAGTAMLESAGLAAMLVTDEAQLVFVGAIDEFMIPTGTSH</sequence>
<keyword evidence="8" id="KW-0460">Magnesium</keyword>
<keyword evidence="7" id="KW-0274">FAD</keyword>
<evidence type="ECO:0000256" key="9">
    <source>
        <dbReference type="ARBA" id="ARBA00031306"/>
    </source>
</evidence>
<dbReference type="PANTHER" id="PTHR30040">
    <property type="entry name" value="THIAMINE BIOSYNTHESIS LIPOPROTEIN APBE"/>
    <property type="match status" value="1"/>
</dbReference>
<dbReference type="SUPFAM" id="SSF143631">
    <property type="entry name" value="ApbE-like"/>
    <property type="match status" value="1"/>
</dbReference>
<comment type="catalytic activity">
    <reaction evidence="10">
        <text>L-threonyl-[protein] + FAD = FMN-L-threonyl-[protein] + AMP + H(+)</text>
        <dbReference type="Rhea" id="RHEA:36847"/>
        <dbReference type="Rhea" id="RHEA-COMP:11060"/>
        <dbReference type="Rhea" id="RHEA-COMP:11061"/>
        <dbReference type="ChEBI" id="CHEBI:15378"/>
        <dbReference type="ChEBI" id="CHEBI:30013"/>
        <dbReference type="ChEBI" id="CHEBI:57692"/>
        <dbReference type="ChEBI" id="CHEBI:74257"/>
        <dbReference type="ChEBI" id="CHEBI:456215"/>
        <dbReference type="EC" id="2.7.1.180"/>
    </reaction>
</comment>
<dbReference type="EC" id="2.7.1.180" evidence="2"/>
<comment type="cofactor">
    <cofactor evidence="1">
        <name>Mg(2+)</name>
        <dbReference type="ChEBI" id="CHEBI:18420"/>
    </cofactor>
</comment>
<gene>
    <name evidence="11" type="ORF">UFOPK3733_01732</name>
</gene>
<evidence type="ECO:0000256" key="1">
    <source>
        <dbReference type="ARBA" id="ARBA00001946"/>
    </source>
</evidence>
<evidence type="ECO:0000256" key="4">
    <source>
        <dbReference type="ARBA" id="ARBA00022630"/>
    </source>
</evidence>